<protein>
    <submittedName>
        <fullName evidence="6">ATP-binding protein</fullName>
    </submittedName>
</protein>
<reference evidence="6 7" key="1">
    <citation type="submission" date="2018-05" db="EMBL/GenBank/DDBJ databases">
        <authorList>
            <consortium name="PulseNet: The National Subtyping Network for Foodborne Disease Surveillance"/>
            <person name="Tarr C.L."/>
            <person name="Trees E."/>
            <person name="Katz L.S."/>
            <person name="Carleton-Romer H.A."/>
            <person name="Stroika S."/>
            <person name="Kucerova Z."/>
            <person name="Roache K.F."/>
            <person name="Sabol A.L."/>
            <person name="Besser J."/>
            <person name="Gerner-Smidt P."/>
        </authorList>
    </citation>
    <scope>NUCLEOTIDE SEQUENCE [LARGE SCALE GENOMIC DNA]</scope>
    <source>
        <strain evidence="6 7">2016D-0221</strain>
    </source>
</reference>
<keyword evidence="2" id="KW-0547">Nucleotide-binding</keyword>
<dbReference type="Pfam" id="PF00764">
    <property type="entry name" value="Arginosuc_synth"/>
    <property type="match status" value="1"/>
</dbReference>
<dbReference type="InterPro" id="IPR048267">
    <property type="entry name" value="Arginosuc_syn_N"/>
</dbReference>
<sequence>MNKKCLALFSGGLDSMLAIKLISSQGIEVHALNIDIGFGGNPDKAELMSRRAKMAGATFEVINARSKYLQEVLFNPKFGYGKQFNPCIDCHGFMFRTAISMLEDYDASFVISGEVVGQRPMSQRNDAMVHVKNLALDDNDIILRPLCAKLLKPTRPEREGLVDRELLLDFNGRGRSRQLELAHEFGFSDFETPGGGGGCLYTMEGFSNRIRDFIKFDKNMSEDDLQSLRYGRHLRLLGGAKMIIGRDEKDNAYLEALNLKKMESIKFDDIIGAHSFISKNASKEDLEFGARLAITYCKSEKDKIYRAKIGDKTLDVSPFDNKNIAQTYFIK</sequence>
<dbReference type="EMBL" id="AABQDW010000004">
    <property type="protein sequence ID" value="EAI5407760.1"/>
    <property type="molecule type" value="Genomic_DNA"/>
</dbReference>
<dbReference type="Pfam" id="PF18297">
    <property type="entry name" value="NFACT-R_2"/>
    <property type="match status" value="1"/>
</dbReference>
<name>A0A7U7WEV5_CAMFE</name>
<dbReference type="Gene3D" id="3.40.50.620">
    <property type="entry name" value="HUPs"/>
    <property type="match status" value="1"/>
</dbReference>
<evidence type="ECO:0000259" key="4">
    <source>
        <dbReference type="Pfam" id="PF00764"/>
    </source>
</evidence>
<dbReference type="PANTHER" id="PTHR11933:SF6">
    <property type="entry name" value="THIL AANH DOMAIN-CONTAINING PROTEIN"/>
    <property type="match status" value="1"/>
</dbReference>
<dbReference type="GO" id="GO:0016874">
    <property type="term" value="F:ligase activity"/>
    <property type="evidence" value="ECO:0007669"/>
    <property type="project" value="UniProtKB-KW"/>
</dbReference>
<evidence type="ECO:0000259" key="5">
    <source>
        <dbReference type="Pfam" id="PF18297"/>
    </source>
</evidence>
<feature type="domain" description="Arginosuccinate synthase-like N-terminal" evidence="4">
    <location>
        <begin position="6"/>
        <end position="75"/>
    </location>
</feature>
<keyword evidence="1" id="KW-0436">Ligase</keyword>
<keyword evidence="3 6" id="KW-0067">ATP-binding</keyword>
<accession>A0A7U7WEV5</accession>
<evidence type="ECO:0000313" key="6">
    <source>
        <dbReference type="EMBL" id="EAI5407760.1"/>
    </source>
</evidence>
<dbReference type="InterPro" id="IPR059101">
    <property type="entry name" value="NFACT-R_2"/>
</dbReference>
<evidence type="ECO:0000256" key="1">
    <source>
        <dbReference type="ARBA" id="ARBA00022598"/>
    </source>
</evidence>
<organism evidence="6 7">
    <name type="scientific">Campylobacter fetus</name>
    <dbReference type="NCBI Taxonomy" id="196"/>
    <lineage>
        <taxon>Bacteria</taxon>
        <taxon>Pseudomonadati</taxon>
        <taxon>Campylobacterota</taxon>
        <taxon>Epsilonproteobacteria</taxon>
        <taxon>Campylobacterales</taxon>
        <taxon>Campylobacteraceae</taxon>
        <taxon>Campylobacter</taxon>
    </lineage>
</organism>
<proteinExistence type="predicted"/>
<dbReference type="GO" id="GO:0005524">
    <property type="term" value="F:ATP binding"/>
    <property type="evidence" value="ECO:0007669"/>
    <property type="project" value="UniProtKB-KW"/>
</dbReference>
<evidence type="ECO:0000256" key="2">
    <source>
        <dbReference type="ARBA" id="ARBA00022741"/>
    </source>
</evidence>
<dbReference type="InterPro" id="IPR014729">
    <property type="entry name" value="Rossmann-like_a/b/a_fold"/>
</dbReference>
<dbReference type="PANTHER" id="PTHR11933">
    <property type="entry name" value="TRNA 5-METHYLAMINOMETHYL-2-THIOURIDYLATE -METHYLTRANSFERASE"/>
    <property type="match status" value="1"/>
</dbReference>
<dbReference type="SUPFAM" id="SSF52402">
    <property type="entry name" value="Adenine nucleotide alpha hydrolases-like"/>
    <property type="match status" value="1"/>
</dbReference>
<comment type="caution">
    <text evidence="6">The sequence shown here is derived from an EMBL/GenBank/DDBJ whole genome shotgun (WGS) entry which is preliminary data.</text>
</comment>
<feature type="domain" description="NFACT protein RNA binding" evidence="5">
    <location>
        <begin position="231"/>
        <end position="328"/>
    </location>
</feature>
<evidence type="ECO:0000313" key="7">
    <source>
        <dbReference type="Proteomes" id="UP000557842"/>
    </source>
</evidence>
<evidence type="ECO:0000256" key="3">
    <source>
        <dbReference type="ARBA" id="ARBA00022840"/>
    </source>
</evidence>
<dbReference type="AlphaFoldDB" id="A0A7U7WEV5"/>
<gene>
    <name evidence="6" type="ORF">BVH53_03490</name>
</gene>
<dbReference type="Proteomes" id="UP000557842">
    <property type="component" value="Unassembled WGS sequence"/>
</dbReference>